<dbReference type="Gene3D" id="1.10.287.1120">
    <property type="entry name" value="Bipartite methylase S protein"/>
    <property type="match status" value="2"/>
</dbReference>
<dbReference type="AlphaFoldDB" id="A0A833GX86"/>
<dbReference type="EMBL" id="WBUI01000045">
    <property type="protein sequence ID" value="KAB2928734.1"/>
    <property type="molecule type" value="Genomic_DNA"/>
</dbReference>
<sequence>MRFQAWRRMSSKEEDKKVKPAGKRPLVPKLRFPEFRDAGEWEVKPIGQISENVIAGGTPITSEKKYWGGSIRWMNSGELNLKKVYEVKGRITEAGLQNSSTKVIPKKCVLIGLAGQGKTRGTIAMNMVELCINQSIAAIFPNEKCFSSAFLYHNLDNRYDELRSLSTGGEGRGGLNLQIIKSLAVPLPELKEQQKIADCLSSLDELISLEAQRLDALKAHKKGMMQRLFPGEGETVPRLRFPEFRDAGEWEEKSLEKVSISISSGNDKSDPAGLYNLYGSTGVIGKTSTASYKGEFILAARVGVNAGLLTKAVGEFGVTDNTLTITLKNTIHLDFVFHYLDNWSLNKLIFGSGQPLITGNQLKALSIFVPSPSEQQRIADCLSSLDELINAQSARVADLKIFKKGLMQRLFPAMKDAHQ</sequence>
<dbReference type="GO" id="GO:0009307">
    <property type="term" value="P:DNA restriction-modification system"/>
    <property type="evidence" value="ECO:0007669"/>
    <property type="project" value="UniProtKB-KW"/>
</dbReference>
<keyword evidence="2" id="KW-0680">Restriction system</keyword>
<protein>
    <recommendedName>
        <fullName evidence="4">Type I restriction modification DNA specificity domain-containing protein</fullName>
    </recommendedName>
</protein>
<name>A0A833GX86_9LEPT</name>
<dbReference type="SUPFAM" id="SSF116734">
    <property type="entry name" value="DNA methylase specificity domain"/>
    <property type="match status" value="2"/>
</dbReference>
<dbReference type="InterPro" id="IPR000055">
    <property type="entry name" value="Restrct_endonuc_typeI_TRD"/>
</dbReference>
<evidence type="ECO:0000313" key="5">
    <source>
        <dbReference type="EMBL" id="KAB2928734.1"/>
    </source>
</evidence>
<dbReference type="CDD" id="cd17294">
    <property type="entry name" value="RMtype1_S_MmaC7ORF19P_TRD1-CR1_like"/>
    <property type="match status" value="1"/>
</dbReference>
<dbReference type="Gene3D" id="3.90.220.20">
    <property type="entry name" value="DNA methylase specificity domains"/>
    <property type="match status" value="2"/>
</dbReference>
<dbReference type="InterPro" id="IPR052021">
    <property type="entry name" value="Type-I_RS_S_subunit"/>
</dbReference>
<comment type="caution">
    <text evidence="5">The sequence shown here is derived from an EMBL/GenBank/DDBJ whole genome shotgun (WGS) entry which is preliminary data.</text>
</comment>
<dbReference type="Pfam" id="PF01420">
    <property type="entry name" value="Methylase_S"/>
    <property type="match status" value="2"/>
</dbReference>
<proteinExistence type="inferred from homology"/>
<evidence type="ECO:0000256" key="3">
    <source>
        <dbReference type="ARBA" id="ARBA00023125"/>
    </source>
</evidence>
<dbReference type="PANTHER" id="PTHR30408:SF12">
    <property type="entry name" value="TYPE I RESTRICTION ENZYME MJAVIII SPECIFICITY SUBUNIT"/>
    <property type="match status" value="1"/>
</dbReference>
<feature type="domain" description="Type I restriction modification DNA specificity" evidence="4">
    <location>
        <begin position="40"/>
        <end position="218"/>
    </location>
</feature>
<evidence type="ECO:0000259" key="4">
    <source>
        <dbReference type="Pfam" id="PF01420"/>
    </source>
</evidence>
<keyword evidence="3" id="KW-0238">DNA-binding</keyword>
<evidence type="ECO:0000313" key="6">
    <source>
        <dbReference type="Proteomes" id="UP000460298"/>
    </source>
</evidence>
<comment type="similarity">
    <text evidence="1">Belongs to the type-I restriction system S methylase family.</text>
</comment>
<reference evidence="5 6" key="1">
    <citation type="submission" date="2019-10" db="EMBL/GenBank/DDBJ databases">
        <title>Extracellular Electron Transfer in a Candidatus Methanoperedens spp. Enrichment Culture.</title>
        <authorList>
            <person name="Berger S."/>
            <person name="Rangel Shaw D."/>
            <person name="Berben T."/>
            <person name="In 'T Zandt M."/>
            <person name="Frank J."/>
            <person name="Reimann J."/>
            <person name="Jetten M.S.M."/>
            <person name="Welte C.U."/>
        </authorList>
    </citation>
    <scope>NUCLEOTIDE SEQUENCE [LARGE SCALE GENOMIC DNA]</scope>
    <source>
        <strain evidence="5">SB12</strain>
    </source>
</reference>
<dbReference type="Proteomes" id="UP000460298">
    <property type="component" value="Unassembled WGS sequence"/>
</dbReference>
<evidence type="ECO:0000256" key="2">
    <source>
        <dbReference type="ARBA" id="ARBA00022747"/>
    </source>
</evidence>
<gene>
    <name evidence="5" type="ORF">F9K24_21660</name>
</gene>
<evidence type="ECO:0000256" key="1">
    <source>
        <dbReference type="ARBA" id="ARBA00010923"/>
    </source>
</evidence>
<feature type="domain" description="Type I restriction modification DNA specificity" evidence="4">
    <location>
        <begin position="278"/>
        <end position="390"/>
    </location>
</feature>
<accession>A0A833GX86</accession>
<dbReference type="CDD" id="cd17266">
    <property type="entry name" value="RMtype1_S_Sau1132ORF3780P-TRD2-CR2_like"/>
    <property type="match status" value="1"/>
</dbReference>
<dbReference type="InterPro" id="IPR044946">
    <property type="entry name" value="Restrct_endonuc_typeI_TRD_sf"/>
</dbReference>
<organism evidence="5 6">
    <name type="scientific">Leptonema illini</name>
    <dbReference type="NCBI Taxonomy" id="183"/>
    <lineage>
        <taxon>Bacteria</taxon>
        <taxon>Pseudomonadati</taxon>
        <taxon>Spirochaetota</taxon>
        <taxon>Spirochaetia</taxon>
        <taxon>Leptospirales</taxon>
        <taxon>Leptospiraceae</taxon>
        <taxon>Leptonema</taxon>
    </lineage>
</organism>
<dbReference type="PANTHER" id="PTHR30408">
    <property type="entry name" value="TYPE-1 RESTRICTION ENZYME ECOKI SPECIFICITY PROTEIN"/>
    <property type="match status" value="1"/>
</dbReference>
<dbReference type="GO" id="GO:0003677">
    <property type="term" value="F:DNA binding"/>
    <property type="evidence" value="ECO:0007669"/>
    <property type="project" value="UniProtKB-KW"/>
</dbReference>